<dbReference type="OrthoDB" id="5244042at2"/>
<dbReference type="EMBL" id="FNPG01000031">
    <property type="protein sequence ID" value="SDY72279.1"/>
    <property type="molecule type" value="Genomic_DNA"/>
</dbReference>
<name>A0A1H3M7U5_9FIRM</name>
<sequence>MIERYIGINTDYVVIGLAGVMLLFFIIMIANLVQISKLKKKYKAFMEGQDGKTLEDTLIKRLEQVDTLIQKNKKNERDIDVLYKKFGVTFQKVGLKKYDAFNEMGGKLSFSLCLLNEVEDGVIINAVHSREGSYTYAKEIIGGNSILELSKEEQESLDIAKGLIKDEAS</sequence>
<dbReference type="Proteomes" id="UP000183918">
    <property type="component" value="Unassembled WGS sequence"/>
</dbReference>
<keyword evidence="3" id="KW-1185">Reference proteome</keyword>
<evidence type="ECO:0000313" key="2">
    <source>
        <dbReference type="EMBL" id="SDY72279.1"/>
    </source>
</evidence>
<evidence type="ECO:0000313" key="3">
    <source>
        <dbReference type="Proteomes" id="UP000183918"/>
    </source>
</evidence>
<organism evidence="2 3">
    <name type="scientific">Lachnobacterium bovis DSM 14045</name>
    <dbReference type="NCBI Taxonomy" id="1122142"/>
    <lineage>
        <taxon>Bacteria</taxon>
        <taxon>Bacillati</taxon>
        <taxon>Bacillota</taxon>
        <taxon>Clostridia</taxon>
        <taxon>Lachnospirales</taxon>
        <taxon>Lachnospiraceae</taxon>
        <taxon>Lachnobacterium</taxon>
    </lineage>
</organism>
<proteinExistence type="predicted"/>
<gene>
    <name evidence="2" type="ORF">SAMN02910414_02229</name>
</gene>
<keyword evidence="1" id="KW-0812">Transmembrane</keyword>
<evidence type="ECO:0000256" key="1">
    <source>
        <dbReference type="SAM" id="Phobius"/>
    </source>
</evidence>
<dbReference type="Pfam" id="PF14584">
    <property type="entry name" value="DUF4446"/>
    <property type="match status" value="1"/>
</dbReference>
<keyword evidence="1" id="KW-1133">Transmembrane helix</keyword>
<feature type="transmembrane region" description="Helical" evidence="1">
    <location>
        <begin position="12"/>
        <end position="33"/>
    </location>
</feature>
<accession>A0A1H3M7U5</accession>
<evidence type="ECO:0008006" key="4">
    <source>
        <dbReference type="Google" id="ProtNLM"/>
    </source>
</evidence>
<reference evidence="2 3" key="1">
    <citation type="submission" date="2016-10" db="EMBL/GenBank/DDBJ databases">
        <authorList>
            <person name="de Groot N.N."/>
        </authorList>
    </citation>
    <scope>NUCLEOTIDE SEQUENCE [LARGE SCALE GENOMIC DNA]</scope>
    <source>
        <strain evidence="2 3">DSM 14045</strain>
    </source>
</reference>
<keyword evidence="1" id="KW-0472">Membrane</keyword>
<dbReference type="STRING" id="1122142.SAMN02910414_02229"/>
<protein>
    <recommendedName>
        <fullName evidence="4">DUF4446 domain-containing protein</fullName>
    </recommendedName>
</protein>
<dbReference type="InterPro" id="IPR027981">
    <property type="entry name" value="DUF4446"/>
</dbReference>
<dbReference type="AlphaFoldDB" id="A0A1H3M7U5"/>
<dbReference type="RefSeq" id="WP_074718951.1">
    <property type="nucleotide sequence ID" value="NZ_FNPG01000031.1"/>
</dbReference>